<dbReference type="EC" id="1.3.1.76" evidence="2"/>
<dbReference type="InterPro" id="IPR036291">
    <property type="entry name" value="NAD(P)-bd_dom_sf"/>
</dbReference>
<dbReference type="RefSeq" id="WP_005579887.1">
    <property type="nucleotide sequence ID" value="NZ_FORO01000007.1"/>
</dbReference>
<dbReference type="EMBL" id="FORO01000007">
    <property type="protein sequence ID" value="SFI85277.1"/>
    <property type="molecule type" value="Genomic_DNA"/>
</dbReference>
<dbReference type="Pfam" id="PF13241">
    <property type="entry name" value="NAD_binding_7"/>
    <property type="match status" value="1"/>
</dbReference>
<dbReference type="SUPFAM" id="SSF75615">
    <property type="entry name" value="Siroheme synthase middle domains-like"/>
    <property type="match status" value="1"/>
</dbReference>
<keyword evidence="3" id="KW-0560">Oxidoreductase</keyword>
<evidence type="ECO:0000256" key="2">
    <source>
        <dbReference type="ARBA" id="ARBA00012400"/>
    </source>
</evidence>
<reference evidence="7 8" key="1">
    <citation type="submission" date="2016-10" db="EMBL/GenBank/DDBJ databases">
        <authorList>
            <person name="de Groot N.N."/>
        </authorList>
    </citation>
    <scope>NUCLEOTIDE SEQUENCE [LARGE SCALE GENOMIC DNA]</scope>
    <source>
        <strain evidence="7 8">SP2</strain>
    </source>
</reference>
<dbReference type="Proteomes" id="UP000182829">
    <property type="component" value="Unassembled WGS sequence"/>
</dbReference>
<evidence type="ECO:0000256" key="4">
    <source>
        <dbReference type="ARBA" id="ARBA00023027"/>
    </source>
</evidence>
<dbReference type="PANTHER" id="PTHR35330">
    <property type="entry name" value="SIROHEME BIOSYNTHESIS PROTEIN MET8"/>
    <property type="match status" value="1"/>
</dbReference>
<dbReference type="GO" id="GO:0043115">
    <property type="term" value="F:precorrin-2 dehydrogenase activity"/>
    <property type="evidence" value="ECO:0007669"/>
    <property type="project" value="UniProtKB-EC"/>
</dbReference>
<comment type="catalytic activity">
    <reaction evidence="6">
        <text>precorrin-2 + NAD(+) = sirohydrochlorin + NADH + 2 H(+)</text>
        <dbReference type="Rhea" id="RHEA:15613"/>
        <dbReference type="ChEBI" id="CHEBI:15378"/>
        <dbReference type="ChEBI" id="CHEBI:57540"/>
        <dbReference type="ChEBI" id="CHEBI:57945"/>
        <dbReference type="ChEBI" id="CHEBI:58351"/>
        <dbReference type="ChEBI" id="CHEBI:58827"/>
        <dbReference type="EC" id="1.3.1.76"/>
    </reaction>
</comment>
<evidence type="ECO:0000256" key="6">
    <source>
        <dbReference type="ARBA" id="ARBA00047561"/>
    </source>
</evidence>
<gene>
    <name evidence="7" type="ORF">SAMN05443661_10767</name>
</gene>
<sequence>MLPLFHDFEGRSVVVVGGGSVALRKTRYFAPEADVTVVAPEFVDGFENLECTLQQRALAPGEAGDVVDGVALVVPATDDRELNDAITDAAREAGCLVNRVDEPGDTVTPSRVESAQVTVAISTHGASPATTKYLRQRIEAELERADPMVALQSELRDALRSAVAFPPAKRRDALWRVLEDETVWECLEAGREADARTRAWEIVDDLE</sequence>
<proteinExistence type="predicted"/>
<keyword evidence="5" id="KW-0627">Porphyrin biosynthesis</keyword>
<dbReference type="InterPro" id="IPR006367">
    <property type="entry name" value="Sirohaem_synthase_N"/>
</dbReference>
<evidence type="ECO:0000313" key="8">
    <source>
        <dbReference type="Proteomes" id="UP000182829"/>
    </source>
</evidence>
<dbReference type="AlphaFoldDB" id="A0A1I3LKQ5"/>
<dbReference type="InterPro" id="IPR028161">
    <property type="entry name" value="Met8-like"/>
</dbReference>
<dbReference type="GeneID" id="14207266"/>
<accession>A0A1I3LKQ5</accession>
<evidence type="ECO:0000313" key="7">
    <source>
        <dbReference type="EMBL" id="SFI85277.1"/>
    </source>
</evidence>
<dbReference type="GO" id="GO:0019354">
    <property type="term" value="P:siroheme biosynthetic process"/>
    <property type="evidence" value="ECO:0007669"/>
    <property type="project" value="UniProtKB-UniPathway"/>
</dbReference>
<name>A0A1I3LKQ5_9EURY</name>
<organism evidence="7 8">
    <name type="scientific">Natronobacterium gregoryi</name>
    <dbReference type="NCBI Taxonomy" id="44930"/>
    <lineage>
        <taxon>Archaea</taxon>
        <taxon>Methanobacteriati</taxon>
        <taxon>Methanobacteriota</taxon>
        <taxon>Stenosarchaea group</taxon>
        <taxon>Halobacteria</taxon>
        <taxon>Halobacteriales</taxon>
        <taxon>Natrialbaceae</taxon>
        <taxon>Natronobacterium</taxon>
    </lineage>
</organism>
<evidence type="ECO:0000256" key="5">
    <source>
        <dbReference type="ARBA" id="ARBA00023244"/>
    </source>
</evidence>
<evidence type="ECO:0000256" key="3">
    <source>
        <dbReference type="ARBA" id="ARBA00023002"/>
    </source>
</evidence>
<dbReference type="OMA" id="QHAVNMM"/>
<keyword evidence="4" id="KW-0520">NAD</keyword>
<dbReference type="NCBIfam" id="TIGR01470">
    <property type="entry name" value="cysG_Nterm"/>
    <property type="match status" value="1"/>
</dbReference>
<dbReference type="OrthoDB" id="10510at2157"/>
<dbReference type="UniPathway" id="UPA00262">
    <property type="reaction ID" value="UER00222"/>
</dbReference>
<protein>
    <recommendedName>
        <fullName evidence="2">precorrin-2 dehydrogenase</fullName>
        <ecNumber evidence="2">1.3.1.76</ecNumber>
    </recommendedName>
</protein>
<dbReference type="GO" id="GO:0004325">
    <property type="term" value="F:ferrochelatase activity"/>
    <property type="evidence" value="ECO:0007669"/>
    <property type="project" value="InterPro"/>
</dbReference>
<dbReference type="Gene3D" id="3.40.50.720">
    <property type="entry name" value="NAD(P)-binding Rossmann-like Domain"/>
    <property type="match status" value="1"/>
</dbReference>
<comment type="pathway">
    <text evidence="1">Porphyrin-containing compound metabolism; siroheme biosynthesis; sirohydrochlorin from precorrin-2: step 1/1.</text>
</comment>
<evidence type="ECO:0000256" key="1">
    <source>
        <dbReference type="ARBA" id="ARBA00005010"/>
    </source>
</evidence>
<dbReference type="PANTHER" id="PTHR35330:SF1">
    <property type="entry name" value="SIROHEME BIOSYNTHESIS PROTEIN MET8"/>
    <property type="match status" value="1"/>
</dbReference>
<dbReference type="Gene3D" id="3.30.160.110">
    <property type="entry name" value="Siroheme synthase, domain 2"/>
    <property type="match status" value="1"/>
</dbReference>
<dbReference type="SUPFAM" id="SSF51735">
    <property type="entry name" value="NAD(P)-binding Rossmann-fold domains"/>
    <property type="match status" value="1"/>
</dbReference>